<dbReference type="NCBIfam" id="TIGR01550">
    <property type="entry name" value="DOC_P1"/>
    <property type="match status" value="1"/>
</dbReference>
<dbReference type="GO" id="GO:0016301">
    <property type="term" value="F:kinase activity"/>
    <property type="evidence" value="ECO:0007669"/>
    <property type="project" value="InterPro"/>
</dbReference>
<gene>
    <name evidence="2" type="ORF">DMP12_01300</name>
</gene>
<reference evidence="3" key="1">
    <citation type="submission" date="2018-05" db="EMBL/GenBank/DDBJ databases">
        <title>Genome Sequencing of selected type strains of the family Eggerthellaceae.</title>
        <authorList>
            <person name="Danylec N."/>
            <person name="Stoll D.A."/>
            <person name="Doetsch A."/>
            <person name="Huch M."/>
        </authorList>
    </citation>
    <scope>NUCLEOTIDE SEQUENCE [LARGE SCALE GENOMIC DNA]</scope>
    <source>
        <strain evidence="3">DSM 27213</strain>
    </source>
</reference>
<dbReference type="PIRSF" id="PIRSF018297">
    <property type="entry name" value="Doc"/>
    <property type="match status" value="1"/>
</dbReference>
<evidence type="ECO:0000259" key="1">
    <source>
        <dbReference type="PROSITE" id="PS51459"/>
    </source>
</evidence>
<dbReference type="SUPFAM" id="SSF140931">
    <property type="entry name" value="Fic-like"/>
    <property type="match status" value="1"/>
</dbReference>
<proteinExistence type="predicted"/>
<evidence type="ECO:0000313" key="3">
    <source>
        <dbReference type="Proteomes" id="UP000285258"/>
    </source>
</evidence>
<dbReference type="PROSITE" id="PS51459">
    <property type="entry name" value="FIDO"/>
    <property type="match status" value="1"/>
</dbReference>
<organism evidence="2 3">
    <name type="scientific">Gordonibacter urolithinfaciens</name>
    <dbReference type="NCBI Taxonomy" id="1335613"/>
    <lineage>
        <taxon>Bacteria</taxon>
        <taxon>Bacillati</taxon>
        <taxon>Actinomycetota</taxon>
        <taxon>Coriobacteriia</taxon>
        <taxon>Eggerthellales</taxon>
        <taxon>Eggerthellaceae</taxon>
        <taxon>Gordonibacter</taxon>
    </lineage>
</organism>
<name>A0A1Y4G8D5_9ACTN</name>
<dbReference type="InterPro" id="IPR036597">
    <property type="entry name" value="Fido-like_dom_sf"/>
</dbReference>
<feature type="domain" description="Fido" evidence="1">
    <location>
        <begin position="8"/>
        <end position="126"/>
    </location>
</feature>
<dbReference type="RefSeq" id="WP_087190242.1">
    <property type="nucleotide sequence ID" value="NZ_CP168029.1"/>
</dbReference>
<protein>
    <submittedName>
        <fullName evidence="2">Type II toxin-antitoxin system death-on-curing family toxin</fullName>
    </submittedName>
</protein>
<comment type="caution">
    <text evidence="2">The sequence shown here is derived from an EMBL/GenBank/DDBJ whole genome shotgun (WGS) entry which is preliminary data.</text>
</comment>
<dbReference type="InterPro" id="IPR053737">
    <property type="entry name" value="Type_II_TA_Toxin"/>
</dbReference>
<dbReference type="Gene3D" id="1.20.120.1870">
    <property type="entry name" value="Fic/DOC protein, Fido domain"/>
    <property type="match status" value="1"/>
</dbReference>
<dbReference type="AlphaFoldDB" id="A0A1Y4G8D5"/>
<dbReference type="PANTHER" id="PTHR39426">
    <property type="entry name" value="HOMOLOGY TO DEATH-ON-CURING PROTEIN OF PHAGE P1"/>
    <property type="match status" value="1"/>
</dbReference>
<dbReference type="InterPro" id="IPR006440">
    <property type="entry name" value="Doc"/>
</dbReference>
<dbReference type="InterPro" id="IPR003812">
    <property type="entry name" value="Fido"/>
</dbReference>
<dbReference type="Proteomes" id="UP000285258">
    <property type="component" value="Unassembled WGS sequence"/>
</dbReference>
<dbReference type="PANTHER" id="PTHR39426:SF1">
    <property type="entry name" value="HOMOLOGY TO DEATH-ON-CURING PROTEIN OF PHAGE P1"/>
    <property type="match status" value="1"/>
</dbReference>
<accession>A0A1Y4G8D5</accession>
<evidence type="ECO:0000313" key="2">
    <source>
        <dbReference type="EMBL" id="ROT92152.1"/>
    </source>
</evidence>
<dbReference type="EMBL" id="QIBW01000001">
    <property type="protein sequence ID" value="ROT92152.1"/>
    <property type="molecule type" value="Genomic_DNA"/>
</dbReference>
<sequence length="128" mass="14197">MTGDIRYVSLEDALAIHARSIDRYGGIDGLRDQGLFESAMAQPQQTFDGVELYPSLAEKAARYAYGIIKNHPFADGNKRTGAAMLAVFLRANGVRFKPQLTDMQETIVQIANGTLGYEELVSWIEEQL</sequence>
<dbReference type="Pfam" id="PF02661">
    <property type="entry name" value="Fic"/>
    <property type="match status" value="1"/>
</dbReference>